<accession>S4MT15</accession>
<dbReference type="InterPro" id="IPR037069">
    <property type="entry name" value="AcylCoA_DH/ox_N_sf"/>
</dbReference>
<dbReference type="PATRIC" id="fig|1283301.3.peg.4191"/>
<dbReference type="HOGENOM" id="CLU_018204_5_3_11"/>
<keyword evidence="5" id="KW-0560">Oxidoreductase</keyword>
<dbReference type="PANTHER" id="PTHR43884:SF20">
    <property type="entry name" value="ACYL-COA DEHYDROGENASE FADE28"/>
    <property type="match status" value="1"/>
</dbReference>
<keyword evidence="9" id="KW-1185">Reference proteome</keyword>
<reference evidence="8 9" key="1">
    <citation type="submission" date="2013-02" db="EMBL/GenBank/DDBJ databases">
        <title>Draft Genome Sequence of Streptomyces afghaniensis, Which Produces Compounds of the Julimycin B-Complex.</title>
        <authorList>
            <person name="Gruening B.A."/>
            <person name="Praeg A."/>
            <person name="Erxleben A."/>
            <person name="Guenther S."/>
            <person name="Fiedler H.-P."/>
            <person name="Goodfellow M."/>
            <person name="Mueller M."/>
        </authorList>
    </citation>
    <scope>NUCLEOTIDE SEQUENCE [LARGE SCALE GENOMIC DNA]</scope>
    <source>
        <strain evidence="8 9">772</strain>
    </source>
</reference>
<organism evidence="8 9">
    <name type="scientific">Streptomyces afghaniensis 772</name>
    <dbReference type="NCBI Taxonomy" id="1283301"/>
    <lineage>
        <taxon>Bacteria</taxon>
        <taxon>Bacillati</taxon>
        <taxon>Actinomycetota</taxon>
        <taxon>Actinomycetes</taxon>
        <taxon>Kitasatosporales</taxon>
        <taxon>Streptomycetaceae</taxon>
        <taxon>Streptomyces</taxon>
    </lineage>
</organism>
<evidence type="ECO:0000256" key="1">
    <source>
        <dbReference type="ARBA" id="ARBA00001974"/>
    </source>
</evidence>
<dbReference type="GO" id="GO:0050660">
    <property type="term" value="F:flavin adenine dinucleotide binding"/>
    <property type="evidence" value="ECO:0007669"/>
    <property type="project" value="InterPro"/>
</dbReference>
<evidence type="ECO:0000313" key="8">
    <source>
        <dbReference type="EMBL" id="EPJ38725.1"/>
    </source>
</evidence>
<dbReference type="InterPro" id="IPR046373">
    <property type="entry name" value="Acyl-CoA_Oxase/DH_mid-dom_sf"/>
</dbReference>
<dbReference type="Proteomes" id="UP000015001">
    <property type="component" value="Unassembled WGS sequence"/>
</dbReference>
<dbReference type="Gene3D" id="2.40.110.10">
    <property type="entry name" value="Butyryl-CoA Dehydrogenase, subunit A, domain 2"/>
    <property type="match status" value="1"/>
</dbReference>
<feature type="domain" description="Acyl-CoA dehydrogenase/oxidase C-terminal" evidence="6">
    <location>
        <begin position="235"/>
        <end position="363"/>
    </location>
</feature>
<evidence type="ECO:0000256" key="4">
    <source>
        <dbReference type="ARBA" id="ARBA00022827"/>
    </source>
</evidence>
<gene>
    <name evidence="8" type="ORF">STAFG_4219</name>
</gene>
<keyword evidence="3" id="KW-0285">Flavoprotein</keyword>
<evidence type="ECO:0000256" key="5">
    <source>
        <dbReference type="ARBA" id="ARBA00023002"/>
    </source>
</evidence>
<dbReference type="OrthoDB" id="4319499at2"/>
<name>S4MT15_9ACTN</name>
<dbReference type="PANTHER" id="PTHR43884">
    <property type="entry name" value="ACYL-COA DEHYDROGENASE"/>
    <property type="match status" value="1"/>
</dbReference>
<dbReference type="InterPro" id="IPR013786">
    <property type="entry name" value="AcylCoA_DH/ox_N"/>
</dbReference>
<dbReference type="Gene3D" id="1.20.140.10">
    <property type="entry name" value="Butyryl-CoA Dehydrogenase, subunit A, domain 3"/>
    <property type="match status" value="1"/>
</dbReference>
<dbReference type="SUPFAM" id="SSF56645">
    <property type="entry name" value="Acyl-CoA dehydrogenase NM domain-like"/>
    <property type="match status" value="1"/>
</dbReference>
<protein>
    <submittedName>
        <fullName evidence="8">Putative acyl-CoA dehydrogenase fadE25</fullName>
    </submittedName>
</protein>
<dbReference type="Pfam" id="PF02771">
    <property type="entry name" value="Acyl-CoA_dh_N"/>
    <property type="match status" value="1"/>
</dbReference>
<proteinExistence type="inferred from homology"/>
<dbReference type="InterPro" id="IPR009075">
    <property type="entry name" value="AcylCo_DH/oxidase_C"/>
</dbReference>
<dbReference type="GO" id="GO:0003995">
    <property type="term" value="F:acyl-CoA dehydrogenase activity"/>
    <property type="evidence" value="ECO:0007669"/>
    <property type="project" value="TreeGrafter"/>
</dbReference>
<comment type="caution">
    <text evidence="8">The sequence shown here is derived from an EMBL/GenBank/DDBJ whole genome shotgun (WGS) entry which is preliminary data.</text>
</comment>
<evidence type="ECO:0000259" key="7">
    <source>
        <dbReference type="Pfam" id="PF02771"/>
    </source>
</evidence>
<evidence type="ECO:0000313" key="9">
    <source>
        <dbReference type="Proteomes" id="UP000015001"/>
    </source>
</evidence>
<keyword evidence="4" id="KW-0274">FAD</keyword>
<dbReference type="InterPro" id="IPR036250">
    <property type="entry name" value="AcylCo_DH-like_C"/>
</dbReference>
<evidence type="ECO:0000259" key="6">
    <source>
        <dbReference type="Pfam" id="PF00441"/>
    </source>
</evidence>
<evidence type="ECO:0000256" key="2">
    <source>
        <dbReference type="ARBA" id="ARBA00009347"/>
    </source>
</evidence>
<sequence length="377" mass="39597">MDFTFTEEQQAAAEAAKGVFAGVAPDAVPSPALTPGAVADTFDRALWADLADADLLSLLLDARYGGSGLDAIALCLVLRESARVLARVPLLENSAAAAAVQTYGGEEAKAALPARAGRGELVLTVAAHGRTGHDPAELAVTARRDGAAWVLDGVQTAVPWAYDADVTVVPAHTETGRTVLALVPRDQDGAVLAEQFSTSGERLGELRLESARLAARDVIDADGAWEWLRDLLATGTCALALGLGERVLRMTGQYTSEREQFGFPIATFQAVAVQAADRYIDLRAMEATLWQAAWRISSGAPGALPAAGDVAVAKIWAAEGVRRVVQTAQHLHGGFGADVDYPLHRYHAWAKHLELSLGPAAAHEEALGDLLAAHPLA</sequence>
<dbReference type="EMBL" id="AOPY01001447">
    <property type="protein sequence ID" value="EPJ38725.1"/>
    <property type="molecule type" value="Genomic_DNA"/>
</dbReference>
<dbReference type="RefSeq" id="WP_020273127.1">
    <property type="nucleotide sequence ID" value="NZ_KE354202.1"/>
</dbReference>
<evidence type="ECO:0000256" key="3">
    <source>
        <dbReference type="ARBA" id="ARBA00022630"/>
    </source>
</evidence>
<feature type="domain" description="Acyl-CoA dehydrogenase/oxidase N-terminal" evidence="7">
    <location>
        <begin position="38"/>
        <end position="114"/>
    </location>
</feature>
<dbReference type="InterPro" id="IPR009100">
    <property type="entry name" value="AcylCoA_DH/oxidase_NM_dom_sf"/>
</dbReference>
<comment type="similarity">
    <text evidence="2">Belongs to the acyl-CoA dehydrogenase family.</text>
</comment>
<dbReference type="AlphaFoldDB" id="S4MT15"/>
<dbReference type="Gene3D" id="1.10.540.10">
    <property type="entry name" value="Acyl-CoA dehydrogenase/oxidase, N-terminal domain"/>
    <property type="match status" value="1"/>
</dbReference>
<dbReference type="Pfam" id="PF00441">
    <property type="entry name" value="Acyl-CoA_dh_1"/>
    <property type="match status" value="1"/>
</dbReference>
<comment type="cofactor">
    <cofactor evidence="1">
        <name>FAD</name>
        <dbReference type="ChEBI" id="CHEBI:57692"/>
    </cofactor>
</comment>
<dbReference type="SUPFAM" id="SSF47203">
    <property type="entry name" value="Acyl-CoA dehydrogenase C-terminal domain-like"/>
    <property type="match status" value="1"/>
</dbReference>